<keyword evidence="4" id="KW-1185">Reference proteome</keyword>
<feature type="transmembrane region" description="Helical" evidence="1">
    <location>
        <begin position="108"/>
        <end position="128"/>
    </location>
</feature>
<dbReference type="RefSeq" id="WP_184453576.1">
    <property type="nucleotide sequence ID" value="NZ_JACHMK010000001.1"/>
</dbReference>
<feature type="transmembrane region" description="Helical" evidence="1">
    <location>
        <begin position="251"/>
        <end position="282"/>
    </location>
</feature>
<feature type="transmembrane region" description="Helical" evidence="1">
    <location>
        <begin position="184"/>
        <end position="206"/>
    </location>
</feature>
<dbReference type="InterPro" id="IPR058279">
    <property type="entry name" value="DUF7973"/>
</dbReference>
<keyword evidence="1" id="KW-0812">Transmembrane</keyword>
<evidence type="ECO:0000256" key="1">
    <source>
        <dbReference type="SAM" id="Phobius"/>
    </source>
</evidence>
<dbReference type="Pfam" id="PF25928">
    <property type="entry name" value="DUF7973"/>
    <property type="match status" value="2"/>
</dbReference>
<accession>A0A923IZY7</accession>
<keyword evidence="1" id="KW-1133">Transmembrane helix</keyword>
<proteinExistence type="predicted"/>
<dbReference type="AlphaFoldDB" id="A0A923IZY7"/>
<name>A0A923IZY7_9ACTO</name>
<gene>
    <name evidence="3" type="ORF">HD592_001834</name>
</gene>
<feature type="transmembrane region" description="Helical" evidence="1">
    <location>
        <begin position="15"/>
        <end position="37"/>
    </location>
</feature>
<feature type="transmembrane region" description="Helical" evidence="1">
    <location>
        <begin position="140"/>
        <end position="163"/>
    </location>
</feature>
<evidence type="ECO:0000313" key="3">
    <source>
        <dbReference type="EMBL" id="MBB6335269.1"/>
    </source>
</evidence>
<dbReference type="Proteomes" id="UP000617426">
    <property type="component" value="Unassembled WGS sequence"/>
</dbReference>
<feature type="domain" description="DUF7973" evidence="2">
    <location>
        <begin position="203"/>
        <end position="311"/>
    </location>
</feature>
<evidence type="ECO:0000259" key="2">
    <source>
        <dbReference type="Pfam" id="PF25928"/>
    </source>
</evidence>
<feature type="transmembrane region" description="Helical" evidence="1">
    <location>
        <begin position="69"/>
        <end position="87"/>
    </location>
</feature>
<feature type="transmembrane region" description="Helical" evidence="1">
    <location>
        <begin position="218"/>
        <end position="239"/>
    </location>
</feature>
<keyword evidence="1" id="KW-0472">Membrane</keyword>
<comment type="caution">
    <text evidence="3">The sequence shown here is derived from an EMBL/GenBank/DDBJ whole genome shotgun (WGS) entry which is preliminary data.</text>
</comment>
<dbReference type="EMBL" id="JACHMK010000001">
    <property type="protein sequence ID" value="MBB6335269.1"/>
    <property type="molecule type" value="Genomic_DNA"/>
</dbReference>
<protein>
    <recommendedName>
        <fullName evidence="2">DUF7973 domain-containing protein</fullName>
    </recommendedName>
</protein>
<reference evidence="3" key="1">
    <citation type="submission" date="2020-08" db="EMBL/GenBank/DDBJ databases">
        <title>Sequencing the genomes of 1000 actinobacteria strains.</title>
        <authorList>
            <person name="Klenk H.-P."/>
        </authorList>
    </citation>
    <scope>NUCLEOTIDE SEQUENCE</scope>
    <source>
        <strain evidence="3">DSM 10695</strain>
    </source>
</reference>
<feature type="domain" description="DUF7973" evidence="2">
    <location>
        <begin position="12"/>
        <end position="157"/>
    </location>
</feature>
<evidence type="ECO:0000313" key="4">
    <source>
        <dbReference type="Proteomes" id="UP000617426"/>
    </source>
</evidence>
<feature type="transmembrane region" description="Helical" evidence="1">
    <location>
        <begin position="302"/>
        <end position="319"/>
    </location>
</feature>
<sequence>MTPDAVATFASNFDLFWLILAAAGGVFGTMIGANYAFSFTGVTILLGFGVAAATGNTMVLDYISFGPAFGPHIAFAGGVAAAAYAAKKGYLTSGGKDVNSPLAGLGRADVLLIGALFGVGGYLFQRLVTHIPWFGSHTDSIAFTVVCSGVLVRILFGRTGVLHSITKPEGTTRWLDWQETPGQLLTVSASSGLFAAGIATMLVGYIAPLSANPEAIIANAQVIPFAISALCIFFVAGGLKFPVTHHMTISAGLAAVLFFNATGSGFLAISVGTAFGILAGFAGEYFARLAYAHGDTHIDPPAGVIWLMNTLAVSSAALIA</sequence>
<organism evidence="3 4">
    <name type="scientific">Schaalia hyovaginalis</name>
    <dbReference type="NCBI Taxonomy" id="29316"/>
    <lineage>
        <taxon>Bacteria</taxon>
        <taxon>Bacillati</taxon>
        <taxon>Actinomycetota</taxon>
        <taxon>Actinomycetes</taxon>
        <taxon>Actinomycetales</taxon>
        <taxon>Actinomycetaceae</taxon>
        <taxon>Schaalia</taxon>
    </lineage>
</organism>
<feature type="transmembrane region" description="Helical" evidence="1">
    <location>
        <begin position="44"/>
        <end position="63"/>
    </location>
</feature>